<organism evidence="3">
    <name type="scientific">Brugia timori</name>
    <dbReference type="NCBI Taxonomy" id="42155"/>
    <lineage>
        <taxon>Eukaryota</taxon>
        <taxon>Metazoa</taxon>
        <taxon>Ecdysozoa</taxon>
        <taxon>Nematoda</taxon>
        <taxon>Chromadorea</taxon>
        <taxon>Rhabditida</taxon>
        <taxon>Spirurina</taxon>
        <taxon>Spiruromorpha</taxon>
        <taxon>Filarioidea</taxon>
        <taxon>Onchocercidae</taxon>
        <taxon>Brugia</taxon>
    </lineage>
</organism>
<gene>
    <name evidence="1" type="ORF">BTMF_LOCUS2494</name>
</gene>
<proteinExistence type="predicted"/>
<name>A0A0R3QA12_9BILA</name>
<dbReference type="WBParaSite" id="BTMF_0000317301-mRNA-1">
    <property type="protein sequence ID" value="BTMF_0000317301-mRNA-1"/>
    <property type="gene ID" value="BTMF_0000317301"/>
</dbReference>
<keyword evidence="2" id="KW-1185">Reference proteome</keyword>
<sequence length="123" mass="14850">MMSIVRRDESTKELAEMRPRFEGLQGELRQRVEEGRKMVAQLRSYEEKERIWKKEKADLEKRIEIKDAMAAAERKNNDEWKKRHLTEKAELERKVKLAEPEIRRALDAVSIFIQIEFLEENYM</sequence>
<reference evidence="3" key="1">
    <citation type="submission" date="2017-02" db="UniProtKB">
        <authorList>
            <consortium name="WormBaseParasite"/>
        </authorList>
    </citation>
    <scope>IDENTIFICATION</scope>
</reference>
<evidence type="ECO:0000313" key="2">
    <source>
        <dbReference type="Proteomes" id="UP000280834"/>
    </source>
</evidence>
<dbReference type="Proteomes" id="UP000280834">
    <property type="component" value="Unassembled WGS sequence"/>
</dbReference>
<reference evidence="1 2" key="2">
    <citation type="submission" date="2018-11" db="EMBL/GenBank/DDBJ databases">
        <authorList>
            <consortium name="Pathogen Informatics"/>
        </authorList>
    </citation>
    <scope>NUCLEOTIDE SEQUENCE [LARGE SCALE GENOMIC DNA]</scope>
</reference>
<dbReference type="EMBL" id="UZAG01002061">
    <property type="protein sequence ID" value="VDO12693.1"/>
    <property type="molecule type" value="Genomic_DNA"/>
</dbReference>
<evidence type="ECO:0000313" key="1">
    <source>
        <dbReference type="EMBL" id="VDO12693.1"/>
    </source>
</evidence>
<evidence type="ECO:0000313" key="3">
    <source>
        <dbReference type="WBParaSite" id="BTMF_0000317301-mRNA-1"/>
    </source>
</evidence>
<dbReference type="AlphaFoldDB" id="A0A0R3QA12"/>
<accession>A0A0R3QA12</accession>
<protein>
    <submittedName>
        <fullName evidence="3">OBERON-like protein</fullName>
    </submittedName>
</protein>